<dbReference type="PANTHER" id="PTHR34219:SF4">
    <property type="entry name" value="PEPSY DOMAIN-CONTAINING PROTEIN"/>
    <property type="match status" value="1"/>
</dbReference>
<evidence type="ECO:0000256" key="1">
    <source>
        <dbReference type="SAM" id="Phobius"/>
    </source>
</evidence>
<keyword evidence="1" id="KW-0472">Membrane</keyword>
<evidence type="ECO:0000313" key="3">
    <source>
        <dbReference type="Proteomes" id="UP001596425"/>
    </source>
</evidence>
<keyword evidence="1" id="KW-0812">Transmembrane</keyword>
<dbReference type="EMBL" id="JBHSVR010000001">
    <property type="protein sequence ID" value="MFC6632706.1"/>
    <property type="molecule type" value="Genomic_DNA"/>
</dbReference>
<dbReference type="Pfam" id="PF03929">
    <property type="entry name" value="PepSY_TM"/>
    <property type="match status" value="1"/>
</dbReference>
<keyword evidence="3" id="KW-1185">Reference proteome</keyword>
<feature type="transmembrane region" description="Helical" evidence="1">
    <location>
        <begin position="462"/>
        <end position="482"/>
    </location>
</feature>
<feature type="transmembrane region" description="Helical" evidence="1">
    <location>
        <begin position="401"/>
        <end position="423"/>
    </location>
</feature>
<evidence type="ECO:0000313" key="2">
    <source>
        <dbReference type="EMBL" id="MFC6632706.1"/>
    </source>
</evidence>
<keyword evidence="1" id="KW-1133">Transmembrane helix</keyword>
<dbReference type="PANTHER" id="PTHR34219">
    <property type="entry name" value="IRON-REGULATED INNER MEMBRANE PROTEIN-RELATED"/>
    <property type="match status" value="1"/>
</dbReference>
<feature type="transmembrane region" description="Helical" evidence="1">
    <location>
        <begin position="435"/>
        <end position="455"/>
    </location>
</feature>
<feature type="transmembrane region" description="Helical" evidence="1">
    <location>
        <begin position="360"/>
        <end position="380"/>
    </location>
</feature>
<accession>A0ABW1YIZ5</accession>
<feature type="transmembrane region" description="Helical" evidence="1">
    <location>
        <begin position="497"/>
        <end position="517"/>
    </location>
</feature>
<dbReference type="RefSeq" id="WP_226864862.1">
    <property type="nucleotide sequence ID" value="NZ_JACZFR010000025.1"/>
</dbReference>
<organism evidence="2 3">
    <name type="scientific">Microbulbifer taiwanensis</name>
    <dbReference type="NCBI Taxonomy" id="986746"/>
    <lineage>
        <taxon>Bacteria</taxon>
        <taxon>Pseudomonadati</taxon>
        <taxon>Pseudomonadota</taxon>
        <taxon>Gammaproteobacteria</taxon>
        <taxon>Cellvibrionales</taxon>
        <taxon>Microbulbiferaceae</taxon>
        <taxon>Microbulbifer</taxon>
    </lineage>
</organism>
<gene>
    <name evidence="2" type="ORF">ACFQBM_05415</name>
</gene>
<sequence>MKGTENSQVAVPALGFRQSMTGLHTWAGLALGWVLYFIFLTGTAGYFDTEIDRWMQPELPAPQIDLPAADTVTVLLARLQREAPAAERWFITLPADRNTPYPQFFWQGASSSSSRLTVDATSGEAFTARDTGGGQLLYQMHWRLHYLPRSLSNPVVGFATLFMLVALITGVIIHKKIFRDFFTFRPGKGRRAWQDAHTALGVVALPFHLMITYSGLILLGFSLMPLVVAAYYGTDPKGRQQFIADAFDPPGLLEPAGVAAPLAPLGPMIATAERRWGEGRILFIDIRHPGDRNARVLFHENTDDSVSTGREQLVFDGASGALLHTQPPSATATANSAAKGARDLLIGLHEGLFAPPLLRWLYFFSGLLGSAMAASGLVLWTIKRRQQTARRAGGPGAGLLLVERLNAGVVAGLPIGIAAYFWANRLLPLDLADRAGWEVHAMFLAWLAMLIHAALRPPARSWAEQFAIAAGAFGLLPLLNLFTSDSHLGQSLAAGDWTFAGFDLTTLGFGLAFAWAARRLWQAPETARQYSPRTAMGESL</sequence>
<dbReference type="InterPro" id="IPR005625">
    <property type="entry name" value="PepSY-ass_TM"/>
</dbReference>
<comment type="caution">
    <text evidence="2">The sequence shown here is derived from an EMBL/GenBank/DDBJ whole genome shotgun (WGS) entry which is preliminary data.</text>
</comment>
<protein>
    <submittedName>
        <fullName evidence="2">PepSY-associated TM helix domain-containing protein</fullName>
    </submittedName>
</protein>
<feature type="transmembrane region" description="Helical" evidence="1">
    <location>
        <begin position="199"/>
        <end position="232"/>
    </location>
</feature>
<reference evidence="3" key="1">
    <citation type="journal article" date="2019" name="Int. J. Syst. Evol. Microbiol.">
        <title>The Global Catalogue of Microorganisms (GCM) 10K type strain sequencing project: providing services to taxonomists for standard genome sequencing and annotation.</title>
        <authorList>
            <consortium name="The Broad Institute Genomics Platform"/>
            <consortium name="The Broad Institute Genome Sequencing Center for Infectious Disease"/>
            <person name="Wu L."/>
            <person name="Ma J."/>
        </authorList>
    </citation>
    <scope>NUCLEOTIDE SEQUENCE [LARGE SCALE GENOMIC DNA]</scope>
    <source>
        <strain evidence="3">CGMCC 1.13718</strain>
    </source>
</reference>
<dbReference type="Proteomes" id="UP001596425">
    <property type="component" value="Unassembled WGS sequence"/>
</dbReference>
<feature type="transmembrane region" description="Helical" evidence="1">
    <location>
        <begin position="26"/>
        <end position="47"/>
    </location>
</feature>
<proteinExistence type="predicted"/>
<name>A0ABW1YIZ5_9GAMM</name>
<feature type="transmembrane region" description="Helical" evidence="1">
    <location>
        <begin position="155"/>
        <end position="178"/>
    </location>
</feature>